<dbReference type="Pfam" id="PF06823">
    <property type="entry name" value="DUF1236"/>
    <property type="match status" value="1"/>
</dbReference>
<feature type="region of interest" description="Disordered" evidence="1">
    <location>
        <begin position="123"/>
        <end position="150"/>
    </location>
</feature>
<evidence type="ECO:0000256" key="1">
    <source>
        <dbReference type="SAM" id="MobiDB-lite"/>
    </source>
</evidence>
<organism evidence="2 3">
    <name type="scientific">Rhodoplanes roseus</name>
    <dbReference type="NCBI Taxonomy" id="29409"/>
    <lineage>
        <taxon>Bacteria</taxon>
        <taxon>Pseudomonadati</taxon>
        <taxon>Pseudomonadota</taxon>
        <taxon>Alphaproteobacteria</taxon>
        <taxon>Hyphomicrobiales</taxon>
        <taxon>Nitrobacteraceae</taxon>
        <taxon>Rhodoplanes</taxon>
    </lineage>
</organism>
<reference evidence="2 3" key="1">
    <citation type="submission" date="2017-07" db="EMBL/GenBank/DDBJ databases">
        <title>Draft Genome Sequences of Select Purple Nonsulfur Bacteria.</title>
        <authorList>
            <person name="Lasarre B."/>
            <person name="Mckinlay J.B."/>
        </authorList>
    </citation>
    <scope>NUCLEOTIDE SEQUENCE [LARGE SCALE GENOMIC DNA]</scope>
    <source>
        <strain evidence="2 3">DSM 5909</strain>
    </source>
</reference>
<evidence type="ECO:0000313" key="2">
    <source>
        <dbReference type="EMBL" id="RAI45419.1"/>
    </source>
</evidence>
<dbReference type="Proteomes" id="UP000249130">
    <property type="component" value="Unassembled WGS sequence"/>
</dbReference>
<evidence type="ECO:0008006" key="4">
    <source>
        <dbReference type="Google" id="ProtNLM"/>
    </source>
</evidence>
<feature type="compositionally biased region" description="Basic and acidic residues" evidence="1">
    <location>
        <begin position="123"/>
        <end position="143"/>
    </location>
</feature>
<dbReference type="AlphaFoldDB" id="A0A327L3A1"/>
<sequence length="276" mass="29196">MDRTIRSPRASALACWKRGSAAIARTMQLVVAVTMPCSEACGPDMDLGRASSGPVATVTASDAASSGAMIMVILPRSWPWTHGARPPPSDPRSKSHATPRRSAGLSLLGISLMARQHLRQRCGETRPGHGQELPRRAGVDRGSYRPGSPAMRRRLPVLMLVAALSLGAASGAAFAQTTQQDAQDPGSAPRVTLSEAQRHTIYQSVSRTQKNNAAPTGFRVSIGATLPPGVELAPMPDTLVTLMPEAKPFAVAMIEKQVVLVDPSSRRVAVVITAEE</sequence>
<name>A0A327L3A1_9BRAD</name>
<dbReference type="EMBL" id="NPEX01000016">
    <property type="protein sequence ID" value="RAI45419.1"/>
    <property type="molecule type" value="Genomic_DNA"/>
</dbReference>
<accession>A0A327L3A1</accession>
<gene>
    <name evidence="2" type="ORF">CH341_04045</name>
</gene>
<comment type="caution">
    <text evidence="2">The sequence shown here is derived from an EMBL/GenBank/DDBJ whole genome shotgun (WGS) entry which is preliminary data.</text>
</comment>
<dbReference type="Gene3D" id="3.10.450.160">
    <property type="entry name" value="inner membrane protein cigr"/>
    <property type="match status" value="1"/>
</dbReference>
<keyword evidence="3" id="KW-1185">Reference proteome</keyword>
<feature type="region of interest" description="Disordered" evidence="1">
    <location>
        <begin position="81"/>
        <end position="101"/>
    </location>
</feature>
<proteinExistence type="predicted"/>
<dbReference type="InterPro" id="IPR009642">
    <property type="entry name" value="DUF1236"/>
</dbReference>
<evidence type="ECO:0000313" key="3">
    <source>
        <dbReference type="Proteomes" id="UP000249130"/>
    </source>
</evidence>
<dbReference type="OrthoDB" id="7961262at2"/>
<protein>
    <recommendedName>
        <fullName evidence="4">DUF1236 domain-containing protein</fullName>
    </recommendedName>
</protein>